<keyword evidence="4 12" id="KW-0328">Glycosyltransferase</keyword>
<dbReference type="GO" id="GO:0005789">
    <property type="term" value="C:endoplasmic reticulum membrane"/>
    <property type="evidence" value="ECO:0007669"/>
    <property type="project" value="UniProtKB-SubCell"/>
</dbReference>
<comment type="function">
    <text evidence="10">Mannosyltransferase that operates in the biosynthetic pathway of dolichol-linked oligosaccharides, the glycan precursors employed in protein asparagine (N)-glycosylation. The assembly of dolichol-linked oligosaccharides begins on the cytosolic side of the endoplasmic reticulum membrane and finishes in its lumen. The sequential addition of sugars to dolichol pyrophosphate produces dolichol-linked oligosaccharides containing fourteen sugars, including two GlcNAcs, nine mannoses and three glucoses. Once assembled, the oligosaccharide is transferred from the lipid to nascent proteins by oligosaccharyltransferases. In the lumen of the endoplasmic reticulum, adds the eighth mannose residue in an alpha-1,6 linkage onto Man(7)GlcNAc(2)-PP-dolichol to produce Man(8)GlcNAc(2)-PP-dolichol.</text>
</comment>
<comment type="pathway">
    <text evidence="2">Protein modification; protein glycosylation.</text>
</comment>
<keyword evidence="9 12" id="KW-0472">Membrane</keyword>
<dbReference type="EC" id="2.4.1.-" evidence="12"/>
<feature type="transmembrane region" description="Helical" evidence="12">
    <location>
        <begin position="351"/>
        <end position="373"/>
    </location>
</feature>
<evidence type="ECO:0000256" key="9">
    <source>
        <dbReference type="ARBA" id="ARBA00023136"/>
    </source>
</evidence>
<dbReference type="EMBL" id="HF935427">
    <property type="protein sequence ID" value="CCX30181.1"/>
    <property type="molecule type" value="Genomic_DNA"/>
</dbReference>
<evidence type="ECO:0000256" key="6">
    <source>
        <dbReference type="ARBA" id="ARBA00022692"/>
    </source>
</evidence>
<dbReference type="UniPathway" id="UPA00378"/>
<keyword evidence="6 12" id="KW-0812">Transmembrane</keyword>
<evidence type="ECO:0000256" key="3">
    <source>
        <dbReference type="ARBA" id="ARBA00007063"/>
    </source>
</evidence>
<dbReference type="GO" id="GO:0006487">
    <property type="term" value="P:protein N-linked glycosylation"/>
    <property type="evidence" value="ECO:0007669"/>
    <property type="project" value="TreeGrafter"/>
</dbReference>
<sequence length="535" mass="59031">MGFLDYLLPLAVTLGHLAIAPYTKVEESFSLQATHDILHYGLPTSNITSYLTTHYDHLTFPGAVPRSFLGPLVLAYISTPFIHLLRGHVSEQLIVRGTLALLSSLALGFYTTRIRRIKGPVVARFYQLLQLTQFHIPFYASRTLPNTFALILTLLADAGLISGTYTSQSMALGLMTFIAVAIRSEVALLLAFQALTLFLTRRLPLRHIIISGLLGGIIGLISTIAVDSYFWLSSSPSTPFTTPFLSQLGFIWPEFSAFYFNTILSGASLWGESPWHYYFTSSLPKLCLNPLTQPLIFISGSLAPFPHLLFIAAYSVLVKHKEWRFIVYSIPTLTTAAAEGAAWVWNRRGKSAAYMLLTLATVGSIAATAAAAAGMAAVSAQNYPGGVALHSLQGLVQKGERVHLDTLTCMTGASRFLQDELPGVSWDKTEDEETKLSPEFWEGVDWAVTESPERVPGAWKVETVVKGFDGARVYKPGQPTGTEGERAVKRLGLMGKVEGLEDRLRPLMKGWWVGIKMKEQVWIMRRQKDTVVEEV</sequence>
<dbReference type="PANTHER" id="PTHR22760:SF1">
    <property type="entry name" value="DOL-P-MAN:MAN(7)GLCNAC(2)-PP-DOL ALPHA-1,6-MANNOSYLTRANSFERASE"/>
    <property type="match status" value="1"/>
</dbReference>
<dbReference type="InterPro" id="IPR005599">
    <property type="entry name" value="GPI_mannosylTrfase"/>
</dbReference>
<feature type="transmembrane region" description="Helical" evidence="12">
    <location>
        <begin position="171"/>
        <end position="196"/>
    </location>
</feature>
<keyword evidence="13" id="KW-0732">Signal</keyword>
<name>U4LS92_PYROM</name>
<evidence type="ECO:0000256" key="5">
    <source>
        <dbReference type="ARBA" id="ARBA00022679"/>
    </source>
</evidence>
<feature type="transmembrane region" description="Helical" evidence="12">
    <location>
        <begin position="208"/>
        <end position="232"/>
    </location>
</feature>
<feature type="signal peptide" evidence="13">
    <location>
        <begin position="1"/>
        <end position="15"/>
    </location>
</feature>
<feature type="transmembrane region" description="Helical" evidence="12">
    <location>
        <begin position="295"/>
        <end position="318"/>
    </location>
</feature>
<evidence type="ECO:0000256" key="7">
    <source>
        <dbReference type="ARBA" id="ARBA00022824"/>
    </source>
</evidence>
<evidence type="ECO:0000256" key="10">
    <source>
        <dbReference type="ARBA" id="ARBA00044721"/>
    </source>
</evidence>
<feature type="chain" id="PRO_5013062423" description="Mannosyltransferase" evidence="13">
    <location>
        <begin position="16"/>
        <end position="535"/>
    </location>
</feature>
<dbReference type="PANTHER" id="PTHR22760">
    <property type="entry name" value="GLYCOSYLTRANSFERASE"/>
    <property type="match status" value="1"/>
</dbReference>
<evidence type="ECO:0000313" key="15">
    <source>
        <dbReference type="Proteomes" id="UP000018144"/>
    </source>
</evidence>
<feature type="transmembrane region" description="Helical" evidence="12">
    <location>
        <begin position="93"/>
        <end position="110"/>
    </location>
</feature>
<evidence type="ECO:0000256" key="12">
    <source>
        <dbReference type="RuleBase" id="RU363075"/>
    </source>
</evidence>
<keyword evidence="5 14" id="KW-0808">Transferase</keyword>
<comment type="similarity">
    <text evidence="3 12">Belongs to the glycosyltransferase 22 family.</text>
</comment>
<dbReference type="OMA" id="WWVEVRM"/>
<comment type="subcellular location">
    <subcellularLocation>
        <location evidence="1 12">Endoplasmic reticulum membrane</location>
        <topology evidence="1 12">Multi-pass membrane protein</topology>
    </subcellularLocation>
</comment>
<evidence type="ECO:0000256" key="8">
    <source>
        <dbReference type="ARBA" id="ARBA00022989"/>
    </source>
</evidence>
<evidence type="ECO:0000256" key="1">
    <source>
        <dbReference type="ARBA" id="ARBA00004477"/>
    </source>
</evidence>
<keyword evidence="8 12" id="KW-1133">Transmembrane helix</keyword>
<dbReference type="AlphaFoldDB" id="U4LS92"/>
<evidence type="ECO:0000256" key="4">
    <source>
        <dbReference type="ARBA" id="ARBA00022676"/>
    </source>
</evidence>
<reference evidence="14 15" key="1">
    <citation type="journal article" date="2013" name="PLoS Genet.">
        <title>The genome and development-dependent transcriptomes of Pyronema confluens: a window into fungal evolution.</title>
        <authorList>
            <person name="Traeger S."/>
            <person name="Altegoer F."/>
            <person name="Freitag M."/>
            <person name="Gabaldon T."/>
            <person name="Kempken F."/>
            <person name="Kumar A."/>
            <person name="Marcet-Houben M."/>
            <person name="Poggeler S."/>
            <person name="Stajich J.E."/>
            <person name="Nowrousian M."/>
        </authorList>
    </citation>
    <scope>NUCLEOTIDE SEQUENCE [LARGE SCALE GENOMIC DNA]</scope>
    <source>
        <strain evidence="15">CBS 100304</strain>
        <tissue evidence="14">Vegetative mycelium</tissue>
    </source>
</reference>
<protein>
    <recommendedName>
        <fullName evidence="12">Mannosyltransferase</fullName>
        <ecNumber evidence="12">2.4.1.-</ecNumber>
    </recommendedName>
</protein>
<keyword evidence="15" id="KW-1185">Reference proteome</keyword>
<comment type="catalytic activity">
    <reaction evidence="11">
        <text>an alpha-D-Man-(1-&gt;2)-alpha-D-Man-(1-&gt;2)-alpha-D-Man-(1-&gt;3)-[alpha-D-Man-(1-&gt;2)-alpha-D-Man-(1-&gt;3)-alpha-D-Man-(1-&gt;6)]-beta-D-Man-(1-&gt;4)-beta-D-GlcNAc-(1-&gt;4)-alpha-D-GlcNAc-diphospho-di-trans,poly-cis-dolichol + a di-trans,poly-cis-dolichyl beta-D-mannosyl phosphate = an alpha-D-Man-(1-&gt;2)-alpha-D-Man-(1-&gt;2)-alpha-D-Man-(1-&gt;3)-[alpha-D-Man-(1-&gt;2)-alpha-D-Man-(1-&gt;3)-[alpha-D-Man-(1-&gt;6)]-alpha-D-Man-(1-&gt;6)]-beta-D-Man-(1-&gt;4)-beta-D-GlcNAc-(1-&gt;4)-alpha-D-GlcNAc-diphospho-di-trans,poly-cis-dolichol + a di-trans,poly-cis-dolichyl phosphate + H(+)</text>
        <dbReference type="Rhea" id="RHEA:29535"/>
        <dbReference type="Rhea" id="RHEA-COMP:19498"/>
        <dbReference type="Rhea" id="RHEA-COMP:19501"/>
        <dbReference type="Rhea" id="RHEA-COMP:19518"/>
        <dbReference type="Rhea" id="RHEA-COMP:19519"/>
        <dbReference type="ChEBI" id="CHEBI:15378"/>
        <dbReference type="ChEBI" id="CHEBI:57683"/>
        <dbReference type="ChEBI" id="CHEBI:58211"/>
        <dbReference type="ChEBI" id="CHEBI:132517"/>
        <dbReference type="ChEBI" id="CHEBI:132519"/>
        <dbReference type="EC" id="2.4.1.260"/>
    </reaction>
    <physiologicalReaction direction="left-to-right" evidence="11">
        <dbReference type="Rhea" id="RHEA:29536"/>
    </physiologicalReaction>
</comment>
<dbReference type="GO" id="GO:0052917">
    <property type="term" value="F:dol-P-Man:Man(7)GlcNAc(2)-PP-Dol alpha-1,6-mannosyltransferase activity"/>
    <property type="evidence" value="ECO:0007669"/>
    <property type="project" value="UniProtKB-EC"/>
</dbReference>
<dbReference type="Pfam" id="PF03901">
    <property type="entry name" value="Glyco_transf_22"/>
    <property type="match status" value="1"/>
</dbReference>
<keyword evidence="7 12" id="KW-0256">Endoplasmic reticulum</keyword>
<accession>U4LS92</accession>
<feature type="transmembrane region" description="Helical" evidence="12">
    <location>
        <begin position="147"/>
        <end position="165"/>
    </location>
</feature>
<dbReference type="STRING" id="1076935.U4LS92"/>
<dbReference type="Proteomes" id="UP000018144">
    <property type="component" value="Unassembled WGS sequence"/>
</dbReference>
<organism evidence="14 15">
    <name type="scientific">Pyronema omphalodes (strain CBS 100304)</name>
    <name type="common">Pyronema confluens</name>
    <dbReference type="NCBI Taxonomy" id="1076935"/>
    <lineage>
        <taxon>Eukaryota</taxon>
        <taxon>Fungi</taxon>
        <taxon>Dikarya</taxon>
        <taxon>Ascomycota</taxon>
        <taxon>Pezizomycotina</taxon>
        <taxon>Pezizomycetes</taxon>
        <taxon>Pezizales</taxon>
        <taxon>Pyronemataceae</taxon>
        <taxon>Pyronema</taxon>
    </lineage>
</organism>
<dbReference type="eggNOG" id="KOG2516">
    <property type="taxonomic scope" value="Eukaryota"/>
</dbReference>
<proteinExistence type="inferred from homology"/>
<dbReference type="OrthoDB" id="19039at2759"/>
<evidence type="ECO:0000313" key="14">
    <source>
        <dbReference type="EMBL" id="CCX30181.1"/>
    </source>
</evidence>
<gene>
    <name evidence="14" type="ORF">PCON_08283</name>
</gene>
<evidence type="ECO:0000256" key="2">
    <source>
        <dbReference type="ARBA" id="ARBA00004922"/>
    </source>
</evidence>
<evidence type="ECO:0000256" key="13">
    <source>
        <dbReference type="SAM" id="SignalP"/>
    </source>
</evidence>
<evidence type="ECO:0000256" key="11">
    <source>
        <dbReference type="ARBA" id="ARBA00048899"/>
    </source>
</evidence>